<dbReference type="RefSeq" id="WP_190997661.1">
    <property type="nucleotide sequence ID" value="NZ_JACXSI010000013.1"/>
</dbReference>
<accession>A0A927CV91</accession>
<gene>
    <name evidence="2" type="ORF">IEO70_07050</name>
</gene>
<reference evidence="2" key="1">
    <citation type="submission" date="2020-09" db="EMBL/GenBank/DDBJ databases">
        <title>Bacillus faecalis sp. nov., a moderately halophilic bacterium isolated from cow faeces.</title>
        <authorList>
            <person name="Jiang L."/>
            <person name="Lee J."/>
        </authorList>
    </citation>
    <scope>NUCLEOTIDE SEQUENCE</scope>
    <source>
        <strain evidence="2">AGMB 02131</strain>
    </source>
</reference>
<comment type="caution">
    <text evidence="2">The sequence shown here is derived from an EMBL/GenBank/DDBJ whole genome shotgun (WGS) entry which is preliminary data.</text>
</comment>
<name>A0A927CV91_9BACI</name>
<evidence type="ECO:0000256" key="1">
    <source>
        <dbReference type="SAM" id="Phobius"/>
    </source>
</evidence>
<dbReference type="AlphaFoldDB" id="A0A927CV91"/>
<dbReference type="Pfam" id="PF14173">
    <property type="entry name" value="ComGG"/>
    <property type="match status" value="1"/>
</dbReference>
<evidence type="ECO:0000313" key="2">
    <source>
        <dbReference type="EMBL" id="MBD3108121.1"/>
    </source>
</evidence>
<organism evidence="2 3">
    <name type="scientific">Peribacillus faecalis</name>
    <dbReference type="NCBI Taxonomy" id="2772559"/>
    <lineage>
        <taxon>Bacteria</taxon>
        <taxon>Bacillati</taxon>
        <taxon>Bacillota</taxon>
        <taxon>Bacilli</taxon>
        <taxon>Bacillales</taxon>
        <taxon>Bacillaceae</taxon>
        <taxon>Peribacillus</taxon>
    </lineage>
</organism>
<sequence>MRNEQGYIFFSTLIILSFLLVVIVNSINLFVTEKSFADKSESIYTIDHLLFLAKVDTVTILQQEESENAGILIYEKGNVVYNIELIDEEQVKVSLYASDKFDGMGRAHFIYHLSKNKVMKWSEI</sequence>
<feature type="transmembrane region" description="Helical" evidence="1">
    <location>
        <begin position="6"/>
        <end position="31"/>
    </location>
</feature>
<keyword evidence="1" id="KW-1133">Transmembrane helix</keyword>
<evidence type="ECO:0000313" key="3">
    <source>
        <dbReference type="Proteomes" id="UP000602076"/>
    </source>
</evidence>
<protein>
    <recommendedName>
        <fullName evidence="4">Competence protein ComG</fullName>
    </recommendedName>
</protein>
<proteinExistence type="predicted"/>
<keyword evidence="1" id="KW-0472">Membrane</keyword>
<keyword evidence="3" id="KW-1185">Reference proteome</keyword>
<dbReference type="InterPro" id="IPR020372">
    <property type="entry name" value="Competence_ComGG"/>
</dbReference>
<evidence type="ECO:0008006" key="4">
    <source>
        <dbReference type="Google" id="ProtNLM"/>
    </source>
</evidence>
<dbReference type="Proteomes" id="UP000602076">
    <property type="component" value="Unassembled WGS sequence"/>
</dbReference>
<keyword evidence="1" id="KW-0812">Transmembrane</keyword>
<dbReference type="EMBL" id="JACXSI010000013">
    <property type="protein sequence ID" value="MBD3108121.1"/>
    <property type="molecule type" value="Genomic_DNA"/>
</dbReference>